<dbReference type="Gene3D" id="2.170.130.10">
    <property type="entry name" value="TonB-dependent receptor, plug domain"/>
    <property type="match status" value="1"/>
</dbReference>
<protein>
    <submittedName>
        <fullName evidence="10">SusC/RagA family TonB-linked outer membrane protein</fullName>
    </submittedName>
</protein>
<dbReference type="NCBIfam" id="TIGR04057">
    <property type="entry name" value="SusC_RagA_signa"/>
    <property type="match status" value="1"/>
</dbReference>
<evidence type="ECO:0000256" key="1">
    <source>
        <dbReference type="ARBA" id="ARBA00004571"/>
    </source>
</evidence>
<dbReference type="Gene3D" id="2.60.40.1120">
    <property type="entry name" value="Carboxypeptidase-like, regulatory domain"/>
    <property type="match status" value="1"/>
</dbReference>
<dbReference type="EMBL" id="JACOOH010000007">
    <property type="protein sequence ID" value="MBC5622591.1"/>
    <property type="molecule type" value="Genomic_DNA"/>
</dbReference>
<dbReference type="InterPro" id="IPR037066">
    <property type="entry name" value="Plug_dom_sf"/>
</dbReference>
<evidence type="ECO:0000256" key="4">
    <source>
        <dbReference type="ARBA" id="ARBA00022692"/>
    </source>
</evidence>
<organism evidence="10 11">
    <name type="scientific">Butyricimonas hominis</name>
    <dbReference type="NCBI Taxonomy" id="2763032"/>
    <lineage>
        <taxon>Bacteria</taxon>
        <taxon>Pseudomonadati</taxon>
        <taxon>Bacteroidota</taxon>
        <taxon>Bacteroidia</taxon>
        <taxon>Bacteroidales</taxon>
        <taxon>Odoribacteraceae</taxon>
        <taxon>Butyricimonas</taxon>
    </lineage>
</organism>
<comment type="caution">
    <text evidence="10">The sequence shown here is derived from an EMBL/GenBank/DDBJ whole genome shotgun (WGS) entry which is preliminary data.</text>
</comment>
<keyword evidence="2 7" id="KW-0813">Transport</keyword>
<keyword evidence="4 7" id="KW-0812">Transmembrane</keyword>
<dbReference type="InterPro" id="IPR036942">
    <property type="entry name" value="Beta-barrel_TonB_sf"/>
</dbReference>
<dbReference type="NCBIfam" id="TIGR04056">
    <property type="entry name" value="OMP_RagA_SusC"/>
    <property type="match status" value="1"/>
</dbReference>
<evidence type="ECO:0000256" key="6">
    <source>
        <dbReference type="ARBA" id="ARBA00023237"/>
    </source>
</evidence>
<dbReference type="Pfam" id="PF13715">
    <property type="entry name" value="CarbopepD_reg_2"/>
    <property type="match status" value="1"/>
</dbReference>
<reference evidence="10 11" key="1">
    <citation type="submission" date="2020-08" db="EMBL/GenBank/DDBJ databases">
        <title>Genome public.</title>
        <authorList>
            <person name="Liu C."/>
            <person name="Sun Q."/>
        </authorList>
    </citation>
    <scope>NUCLEOTIDE SEQUENCE [LARGE SCALE GENOMIC DNA]</scope>
    <source>
        <strain evidence="10 11">NSJ-56</strain>
    </source>
</reference>
<evidence type="ECO:0000313" key="11">
    <source>
        <dbReference type="Proteomes" id="UP000646484"/>
    </source>
</evidence>
<gene>
    <name evidence="10" type="ORF">H8S64_15955</name>
</gene>
<dbReference type="InterPro" id="IPR023996">
    <property type="entry name" value="TonB-dep_OMP_SusC/RagA"/>
</dbReference>
<evidence type="ECO:0000256" key="3">
    <source>
        <dbReference type="ARBA" id="ARBA00022452"/>
    </source>
</evidence>
<keyword evidence="6 7" id="KW-0998">Cell outer membrane</keyword>
<dbReference type="Pfam" id="PF07660">
    <property type="entry name" value="STN"/>
    <property type="match status" value="1"/>
</dbReference>
<dbReference type="InterPro" id="IPR012910">
    <property type="entry name" value="Plug_dom"/>
</dbReference>
<dbReference type="InterPro" id="IPR008969">
    <property type="entry name" value="CarboxyPept-like_regulatory"/>
</dbReference>
<feature type="domain" description="TonB-dependent receptor plug" evidence="9">
    <location>
        <begin position="208"/>
        <end position="335"/>
    </location>
</feature>
<dbReference type="Gene3D" id="2.40.170.20">
    <property type="entry name" value="TonB-dependent receptor, beta-barrel domain"/>
    <property type="match status" value="1"/>
</dbReference>
<proteinExistence type="inferred from homology"/>
<keyword evidence="5 7" id="KW-0472">Membrane</keyword>
<dbReference type="Proteomes" id="UP000646484">
    <property type="component" value="Unassembled WGS sequence"/>
</dbReference>
<dbReference type="InterPro" id="IPR023997">
    <property type="entry name" value="TonB-dep_OMP_SusC/RagA_CS"/>
</dbReference>
<dbReference type="SUPFAM" id="SSF49464">
    <property type="entry name" value="Carboxypeptidase regulatory domain-like"/>
    <property type="match status" value="1"/>
</dbReference>
<evidence type="ECO:0000259" key="9">
    <source>
        <dbReference type="Pfam" id="PF07715"/>
    </source>
</evidence>
<dbReference type="InterPro" id="IPR039426">
    <property type="entry name" value="TonB-dep_rcpt-like"/>
</dbReference>
<evidence type="ECO:0000256" key="5">
    <source>
        <dbReference type="ARBA" id="ARBA00023136"/>
    </source>
</evidence>
<dbReference type="SUPFAM" id="SSF56935">
    <property type="entry name" value="Porins"/>
    <property type="match status" value="1"/>
</dbReference>
<comment type="similarity">
    <text evidence="7">Belongs to the TonB-dependent receptor family.</text>
</comment>
<feature type="domain" description="Secretin/TonB short N-terminal" evidence="8">
    <location>
        <begin position="47"/>
        <end position="98"/>
    </location>
</feature>
<evidence type="ECO:0000313" key="10">
    <source>
        <dbReference type="EMBL" id="MBC5622591.1"/>
    </source>
</evidence>
<dbReference type="InterPro" id="IPR011662">
    <property type="entry name" value="Secretin/TonB_short_N"/>
</dbReference>
<name>A0ABR7D3R4_9BACT</name>
<evidence type="ECO:0000259" key="8">
    <source>
        <dbReference type="Pfam" id="PF07660"/>
    </source>
</evidence>
<evidence type="ECO:0000256" key="7">
    <source>
        <dbReference type="PROSITE-ProRule" id="PRU01360"/>
    </source>
</evidence>
<sequence length="1176" mass="131989">MRVFICIFVLGLSTVSANTFSQVRLSIDVKDATLKEIFKEITKITGYEFVYSNNEVEQVGKVTMNAKDKDLQEVLAECLKGTQLWYMIEDQIVVISPKLAAAVETKDNNKSTVGSGRVVDENKHPLPGVTVLIKGTAVGVVTGVDGVFFITIPDTTANVELVFSFIGMKTKTLNFKDRPRKGEWVIVLEEDIMQMDEVVVTGYTTLSRRESASAVTTIKAKDILVSGVGSIDRMLQGRIPGMMVMNTSGEPSATPKIRIRGNATINGNKAPVWVVDGVILEQDVPFTASDINSEDAEYLIGNAIAGINPQDIETITVLKDASATAIYGVKAANGVIVVTTKKGGKGAPVITYNGDVSVVTRPSYSNYKRMNSQERMELSKEIVEAGYDYPRVPSGDSYEGALEELYSKKLTQEQFDNKIRIMQKRNTDWFKELFRAAVTHTHNVNVSGGGEKASYYFSAGYNNEQGGAKGSVKERFNTLAKVWVDVNEFINFQAKIDFSTTNNEGYHTSINPFTYAYQRSRTLLAYNEDGSYHMYDKGKGLYYNILKEMDKTGNEARMDDFNAMLALNVKLFKGLSYGGVFSMHNSNTKQRNWAEEESYYITNIRGYEYKQYESASEQYQKSQLPYGGILEQNDTRKVGYTIRNTLTYAETFGRHEVNVMGGVEARANKYKGHAVTGYGWTPQFGEKFMPEYTENFVKNYVTTGLMNPRNTNNVTQMASFFGTASYVFANRYVLNGNIRSDGANKFGSNPKYRWLPTWSIAGKWIITGENFMRNIHWINNLSLRGSYGVQGNIHEDATPNLIVKVENRDGASGLEQYSIQRFPNPDLRWEKTKTWNVALDFMLLDGRVKGGFDIYRKYTSDLIMSKSVATSNGRYMLYLNAGKMRNAGFEGFVNLELIKSKDIDWRFGVNFGRNVNEITLANGDIYNNIDEIKMLLAGEIAVEGAPVGSMYSFRFAGLSPENGYALFYAKDGRKVHYGEPDMMELVNSGSIFPKLSGGFDTQFTYKRMFSLSLAFSYNIGNVQRLPQVYEDERAVFDPLSNVSSKLKHRWKKSGDEKYTSIPALYNDANSSDLITNPDLNASREGALSYWYPTTMYDQSDERVAKGDFLKLKMVALSYMMPEKYLRKLRLSGLTLRLQVTNLFTIADKKWEGLDPESPGANIPLLPTYSLGINVSF</sequence>
<accession>A0ABR7D3R4</accession>
<dbReference type="Pfam" id="PF07715">
    <property type="entry name" value="Plug"/>
    <property type="match status" value="1"/>
</dbReference>
<keyword evidence="3 7" id="KW-1134">Transmembrane beta strand</keyword>
<keyword evidence="11" id="KW-1185">Reference proteome</keyword>
<comment type="subcellular location">
    <subcellularLocation>
        <location evidence="1 7">Cell outer membrane</location>
        <topology evidence="1 7">Multi-pass membrane protein</topology>
    </subcellularLocation>
</comment>
<dbReference type="PROSITE" id="PS52016">
    <property type="entry name" value="TONB_DEPENDENT_REC_3"/>
    <property type="match status" value="1"/>
</dbReference>
<evidence type="ECO:0000256" key="2">
    <source>
        <dbReference type="ARBA" id="ARBA00022448"/>
    </source>
</evidence>
<dbReference type="RefSeq" id="WP_186977390.1">
    <property type="nucleotide sequence ID" value="NZ_JACOOH010000007.1"/>
</dbReference>